<comment type="caution">
    <text evidence="1">The sequence shown here is derived from an EMBL/GenBank/DDBJ whole genome shotgun (WGS) entry which is preliminary data.</text>
</comment>
<proteinExistence type="predicted"/>
<evidence type="ECO:0000313" key="2">
    <source>
        <dbReference type="Proteomes" id="UP000004508"/>
    </source>
</evidence>
<dbReference type="EMBL" id="ADVG01000005">
    <property type="protein sequence ID" value="EFH80271.1"/>
    <property type="molecule type" value="Genomic_DNA"/>
</dbReference>
<dbReference type="RefSeq" id="WP_007922750.1">
    <property type="nucleotide sequence ID" value="NZ_ADVG01000005.1"/>
</dbReference>
<evidence type="ECO:0000313" key="1">
    <source>
        <dbReference type="EMBL" id="EFH80271.1"/>
    </source>
</evidence>
<gene>
    <name evidence="1" type="ORF">Krac_0857</name>
</gene>
<sequence length="65" mass="7173">MAMEPVYLRMLILTLLIALLVFSSPQRPRAEAESDLRSYATGLSMDVLPTIYNGMAFIGPNDANL</sequence>
<dbReference type="AlphaFoldDB" id="D6U5L0"/>
<organism evidence="1 2">
    <name type="scientific">Ktedonobacter racemifer DSM 44963</name>
    <dbReference type="NCBI Taxonomy" id="485913"/>
    <lineage>
        <taxon>Bacteria</taxon>
        <taxon>Bacillati</taxon>
        <taxon>Chloroflexota</taxon>
        <taxon>Ktedonobacteria</taxon>
        <taxon>Ktedonobacterales</taxon>
        <taxon>Ktedonobacteraceae</taxon>
        <taxon>Ktedonobacter</taxon>
    </lineage>
</organism>
<dbReference type="Proteomes" id="UP000004508">
    <property type="component" value="Unassembled WGS sequence"/>
</dbReference>
<accession>D6U5L0</accession>
<dbReference type="InParanoid" id="D6U5L0"/>
<name>D6U5L0_KTERA</name>
<protein>
    <submittedName>
        <fullName evidence="1">Uncharacterized protein</fullName>
    </submittedName>
</protein>
<keyword evidence="2" id="KW-1185">Reference proteome</keyword>
<reference evidence="1 2" key="1">
    <citation type="journal article" date="2011" name="Stand. Genomic Sci.">
        <title>Non-contiguous finished genome sequence and contextual data of the filamentous soil bacterium Ktedonobacter racemifer type strain (SOSP1-21).</title>
        <authorList>
            <person name="Chang Y.J."/>
            <person name="Land M."/>
            <person name="Hauser L."/>
            <person name="Chertkov O."/>
            <person name="Del Rio T.G."/>
            <person name="Nolan M."/>
            <person name="Copeland A."/>
            <person name="Tice H."/>
            <person name="Cheng J.F."/>
            <person name="Lucas S."/>
            <person name="Han C."/>
            <person name="Goodwin L."/>
            <person name="Pitluck S."/>
            <person name="Ivanova N."/>
            <person name="Ovchinikova G."/>
            <person name="Pati A."/>
            <person name="Chen A."/>
            <person name="Palaniappan K."/>
            <person name="Mavromatis K."/>
            <person name="Liolios K."/>
            <person name="Brettin T."/>
            <person name="Fiebig A."/>
            <person name="Rohde M."/>
            <person name="Abt B."/>
            <person name="Goker M."/>
            <person name="Detter J.C."/>
            <person name="Woyke T."/>
            <person name="Bristow J."/>
            <person name="Eisen J.A."/>
            <person name="Markowitz V."/>
            <person name="Hugenholtz P."/>
            <person name="Kyrpides N.C."/>
            <person name="Klenk H.P."/>
            <person name="Lapidus A."/>
        </authorList>
    </citation>
    <scope>NUCLEOTIDE SEQUENCE [LARGE SCALE GENOMIC DNA]</scope>
    <source>
        <strain evidence="2">DSM 44963</strain>
    </source>
</reference>